<name>A0A0G0UIC0_9BACT</name>
<gene>
    <name evidence="1" type="ORF">UU38_C0005G0007</name>
</gene>
<evidence type="ECO:0000313" key="1">
    <source>
        <dbReference type="EMBL" id="KKR88568.1"/>
    </source>
</evidence>
<sequence>MFDFIRNLFRYKAKSVEEFVEVMKREGCRAVMAEPYSDAKDGTETTSVGVIADFQYMLEFTATTSRGRKVTYRQRLFERFGSDRGFTDALNRRNAAIKLFLLGEQKVKELRAKLPEVSVDLIGPNGRPMDDAMFAKLHQDAATCGVSA</sequence>
<dbReference type="AlphaFoldDB" id="A0A0G0UIC0"/>
<protein>
    <submittedName>
        <fullName evidence="1">Uncharacterized protein</fullName>
    </submittedName>
</protein>
<accession>A0A0G0UIC0</accession>
<proteinExistence type="predicted"/>
<dbReference type="Proteomes" id="UP000033918">
    <property type="component" value="Unassembled WGS sequence"/>
</dbReference>
<organism evidence="1 2">
    <name type="scientific">Candidatus Wolfebacteria bacterium GW2011_GWB1_41_12</name>
    <dbReference type="NCBI Taxonomy" id="1619006"/>
    <lineage>
        <taxon>Bacteria</taxon>
        <taxon>Candidatus Wolfeibacteriota</taxon>
    </lineage>
</organism>
<reference evidence="1 2" key="1">
    <citation type="journal article" date="2015" name="Nature">
        <title>rRNA introns, odd ribosomes, and small enigmatic genomes across a large radiation of phyla.</title>
        <authorList>
            <person name="Brown C.T."/>
            <person name="Hug L.A."/>
            <person name="Thomas B.C."/>
            <person name="Sharon I."/>
            <person name="Castelle C.J."/>
            <person name="Singh A."/>
            <person name="Wilkins M.J."/>
            <person name="Williams K.H."/>
            <person name="Banfield J.F."/>
        </authorList>
    </citation>
    <scope>NUCLEOTIDE SEQUENCE [LARGE SCALE GENOMIC DNA]</scope>
</reference>
<evidence type="ECO:0000313" key="2">
    <source>
        <dbReference type="Proteomes" id="UP000033918"/>
    </source>
</evidence>
<comment type="caution">
    <text evidence="1">The sequence shown here is derived from an EMBL/GenBank/DDBJ whole genome shotgun (WGS) entry which is preliminary data.</text>
</comment>
<dbReference type="EMBL" id="LCAK01000005">
    <property type="protein sequence ID" value="KKR88568.1"/>
    <property type="molecule type" value="Genomic_DNA"/>
</dbReference>